<proteinExistence type="predicted"/>
<dbReference type="Proteomes" id="UP000315235">
    <property type="component" value="Unassembled WGS sequence"/>
</dbReference>
<dbReference type="EMBL" id="VJOY01000001">
    <property type="protein sequence ID" value="TRX76571.1"/>
    <property type="molecule type" value="Genomic_DNA"/>
</dbReference>
<comment type="caution">
    <text evidence="6">The sequence shown here is derived from an EMBL/GenBank/DDBJ whole genome shotgun (WGS) entry which is preliminary data.</text>
</comment>
<evidence type="ECO:0000256" key="3">
    <source>
        <dbReference type="SAM" id="Coils"/>
    </source>
</evidence>
<feature type="coiled-coil region" evidence="3">
    <location>
        <begin position="165"/>
        <end position="194"/>
    </location>
</feature>
<evidence type="ECO:0000259" key="5">
    <source>
        <dbReference type="Pfam" id="PF26002"/>
    </source>
</evidence>
<dbReference type="Gene3D" id="2.40.50.100">
    <property type="match status" value="1"/>
</dbReference>
<name>A0A553H489_9PSED</name>
<evidence type="ECO:0000256" key="1">
    <source>
        <dbReference type="ARBA" id="ARBA00004196"/>
    </source>
</evidence>
<accession>A0A553H489</accession>
<evidence type="ECO:0000313" key="7">
    <source>
        <dbReference type="Proteomes" id="UP000315235"/>
    </source>
</evidence>
<dbReference type="InterPro" id="IPR011053">
    <property type="entry name" value="Single_hybrid_motif"/>
</dbReference>
<reference evidence="6 7" key="1">
    <citation type="submission" date="2019-07" db="EMBL/GenBank/DDBJ databases">
        <title>Pseudomonas mangiferae sp. nov., isolated from bark of mango tree in Thailand.</title>
        <authorList>
            <person name="Srisuk N."/>
            <person name="Anurat P."/>
        </authorList>
    </citation>
    <scope>NUCLEOTIDE SEQUENCE [LARGE SCALE GENOMIC DNA]</scope>
    <source>
        <strain evidence="6 7">DMKU_BBB3-04</strain>
    </source>
</reference>
<dbReference type="Gene3D" id="2.40.30.170">
    <property type="match status" value="1"/>
</dbReference>
<dbReference type="InterPro" id="IPR050465">
    <property type="entry name" value="UPF0194_transport"/>
</dbReference>
<evidence type="ECO:0000256" key="4">
    <source>
        <dbReference type="SAM" id="MobiDB-lite"/>
    </source>
</evidence>
<feature type="domain" description="AprE-like beta-barrel" evidence="5">
    <location>
        <begin position="271"/>
        <end position="352"/>
    </location>
</feature>
<evidence type="ECO:0000313" key="6">
    <source>
        <dbReference type="EMBL" id="TRX76571.1"/>
    </source>
</evidence>
<dbReference type="RefSeq" id="WP_143486202.1">
    <property type="nucleotide sequence ID" value="NZ_VJOY01000001.1"/>
</dbReference>
<organism evidence="6 7">
    <name type="scientific">Pseudomonas mangiferae</name>
    <dbReference type="NCBI Taxonomy" id="2593654"/>
    <lineage>
        <taxon>Bacteria</taxon>
        <taxon>Pseudomonadati</taxon>
        <taxon>Pseudomonadota</taxon>
        <taxon>Gammaproteobacteria</taxon>
        <taxon>Pseudomonadales</taxon>
        <taxon>Pseudomonadaceae</taxon>
        <taxon>Pseudomonas</taxon>
    </lineage>
</organism>
<comment type="subcellular location">
    <subcellularLocation>
        <location evidence="1">Cell envelope</location>
    </subcellularLocation>
</comment>
<dbReference type="PANTHER" id="PTHR32347">
    <property type="entry name" value="EFFLUX SYSTEM COMPONENT YKNX-RELATED"/>
    <property type="match status" value="1"/>
</dbReference>
<keyword evidence="2 3" id="KW-0175">Coiled coil</keyword>
<dbReference type="GO" id="GO:0030313">
    <property type="term" value="C:cell envelope"/>
    <property type="evidence" value="ECO:0007669"/>
    <property type="project" value="UniProtKB-SubCell"/>
</dbReference>
<protein>
    <submittedName>
        <fullName evidence="6">HlyD family efflux transporter periplasmic adaptor subunit</fullName>
    </submittedName>
</protein>
<dbReference type="SUPFAM" id="SSF51230">
    <property type="entry name" value="Single hybrid motif"/>
    <property type="match status" value="1"/>
</dbReference>
<dbReference type="AlphaFoldDB" id="A0A553H489"/>
<sequence>MIEKRRLPYVLVPLALLAALGLWLAGSAERPAAPAERWLTLQPQPLQHRIGLVGQLEPERTQAIVAPFDGNVASAPVEPGQRVEAGQLLLRMDAGEIEVQLREALSSLLKARHRQQELRDWENGPEVARTRRALRVATLATQSTRRKLAETQTLFERGIIPRSELDDLKQQADLQALDQQAAESELRAAQAQGRAEYRQIADMELANAQSKYDALLALLAQRDIQAPFPGIVIPPPNGPSAAADKGPPQPGSKVGQGQALLGLASLDRLKIVAKVSELDINALREGMPVDIQGDGFDGIQLTGTVATVGGLALPGDDQGSSRYAVTVALPPLDRDLRQRVRLGMSARLNIVTYRNDRAIVLPPGALQRAGERLTVDYRSAPDQPARSVEVTAGHATLEGVEVFGLEPGQVRLAD</sequence>
<dbReference type="Pfam" id="PF26002">
    <property type="entry name" value="Beta-barrel_AprE"/>
    <property type="match status" value="1"/>
</dbReference>
<dbReference type="OrthoDB" id="6309232at2"/>
<keyword evidence="7" id="KW-1185">Reference proteome</keyword>
<dbReference type="InterPro" id="IPR058982">
    <property type="entry name" value="Beta-barrel_AprE"/>
</dbReference>
<gene>
    <name evidence="6" type="ORF">FM069_00675</name>
</gene>
<evidence type="ECO:0000256" key="2">
    <source>
        <dbReference type="ARBA" id="ARBA00023054"/>
    </source>
</evidence>
<feature type="region of interest" description="Disordered" evidence="4">
    <location>
        <begin position="232"/>
        <end position="256"/>
    </location>
</feature>